<dbReference type="AlphaFoldDB" id="A0AAN9R5J3"/>
<dbReference type="Proteomes" id="UP001367508">
    <property type="component" value="Unassembled WGS sequence"/>
</dbReference>
<evidence type="ECO:0000313" key="2">
    <source>
        <dbReference type="EMBL" id="KAK7359826.1"/>
    </source>
</evidence>
<gene>
    <name evidence="2" type="ORF">VNO77_01791</name>
</gene>
<sequence length="142" mass="16027">MDTILVEDRSHPFLARKNIGSTGKRERRGFLGFFLFLVGDILEERRDESPGGFLSSNVPSYTSLDSCRKEEDRVPTRHGSNKRLTESRRQSAVKAPGYLLLTRNGHASNIVVDTPNPCDGLHYFEREAFQGQPPYLEVGPTF</sequence>
<reference evidence="2 3" key="1">
    <citation type="submission" date="2024-01" db="EMBL/GenBank/DDBJ databases">
        <title>The genomes of 5 underutilized Papilionoideae crops provide insights into root nodulation and disease resistanc.</title>
        <authorList>
            <person name="Jiang F."/>
        </authorList>
    </citation>
    <scope>NUCLEOTIDE SEQUENCE [LARGE SCALE GENOMIC DNA]</scope>
    <source>
        <strain evidence="2">LVBAO_FW01</strain>
        <tissue evidence="2">Leaves</tissue>
    </source>
</reference>
<evidence type="ECO:0000256" key="1">
    <source>
        <dbReference type="SAM" id="MobiDB-lite"/>
    </source>
</evidence>
<accession>A0AAN9R5J3</accession>
<proteinExistence type="predicted"/>
<organism evidence="2 3">
    <name type="scientific">Canavalia gladiata</name>
    <name type="common">Sword bean</name>
    <name type="synonym">Dolichos gladiatus</name>
    <dbReference type="NCBI Taxonomy" id="3824"/>
    <lineage>
        <taxon>Eukaryota</taxon>
        <taxon>Viridiplantae</taxon>
        <taxon>Streptophyta</taxon>
        <taxon>Embryophyta</taxon>
        <taxon>Tracheophyta</taxon>
        <taxon>Spermatophyta</taxon>
        <taxon>Magnoliopsida</taxon>
        <taxon>eudicotyledons</taxon>
        <taxon>Gunneridae</taxon>
        <taxon>Pentapetalae</taxon>
        <taxon>rosids</taxon>
        <taxon>fabids</taxon>
        <taxon>Fabales</taxon>
        <taxon>Fabaceae</taxon>
        <taxon>Papilionoideae</taxon>
        <taxon>50 kb inversion clade</taxon>
        <taxon>NPAAA clade</taxon>
        <taxon>indigoferoid/millettioid clade</taxon>
        <taxon>Phaseoleae</taxon>
        <taxon>Canavalia</taxon>
    </lineage>
</organism>
<dbReference type="EMBL" id="JAYMYQ010000001">
    <property type="protein sequence ID" value="KAK7359826.1"/>
    <property type="molecule type" value="Genomic_DNA"/>
</dbReference>
<keyword evidence="3" id="KW-1185">Reference proteome</keyword>
<feature type="region of interest" description="Disordered" evidence="1">
    <location>
        <begin position="65"/>
        <end position="90"/>
    </location>
</feature>
<comment type="caution">
    <text evidence="2">The sequence shown here is derived from an EMBL/GenBank/DDBJ whole genome shotgun (WGS) entry which is preliminary data.</text>
</comment>
<evidence type="ECO:0000313" key="3">
    <source>
        <dbReference type="Proteomes" id="UP001367508"/>
    </source>
</evidence>
<feature type="compositionally biased region" description="Basic and acidic residues" evidence="1">
    <location>
        <begin position="66"/>
        <end position="75"/>
    </location>
</feature>
<name>A0AAN9R5J3_CANGL</name>
<protein>
    <submittedName>
        <fullName evidence="2">Uncharacterized protein</fullName>
    </submittedName>
</protein>